<evidence type="ECO:0000256" key="1">
    <source>
        <dbReference type="SAM" id="Phobius"/>
    </source>
</evidence>
<reference evidence="2 3" key="1">
    <citation type="submission" date="2024-01" db="EMBL/GenBank/DDBJ databases">
        <title>The genomes of 5 underutilized Papilionoideae crops provide insights into root nodulation and disease resistanc.</title>
        <authorList>
            <person name="Jiang F."/>
        </authorList>
    </citation>
    <scope>NUCLEOTIDE SEQUENCE [LARGE SCALE GENOMIC DNA]</scope>
    <source>
        <strain evidence="2">DUOXIRENSHENG_FW03</strain>
        <tissue evidence="2">Leaves</tissue>
    </source>
</reference>
<dbReference type="AlphaFoldDB" id="A0AAN9NUR5"/>
<dbReference type="Proteomes" id="UP001386955">
    <property type="component" value="Unassembled WGS sequence"/>
</dbReference>
<protein>
    <submittedName>
        <fullName evidence="2">Uncharacterized protein</fullName>
    </submittedName>
</protein>
<proteinExistence type="predicted"/>
<accession>A0AAN9NUR5</accession>
<comment type="caution">
    <text evidence="2">The sequence shown here is derived from an EMBL/GenBank/DDBJ whole genome shotgun (WGS) entry which is preliminary data.</text>
</comment>
<evidence type="ECO:0000313" key="2">
    <source>
        <dbReference type="EMBL" id="KAK7379695.1"/>
    </source>
</evidence>
<keyword evidence="1" id="KW-1133">Transmembrane helix</keyword>
<keyword evidence="3" id="KW-1185">Reference proteome</keyword>
<organism evidence="2 3">
    <name type="scientific">Psophocarpus tetragonolobus</name>
    <name type="common">Winged bean</name>
    <name type="synonym">Dolichos tetragonolobus</name>
    <dbReference type="NCBI Taxonomy" id="3891"/>
    <lineage>
        <taxon>Eukaryota</taxon>
        <taxon>Viridiplantae</taxon>
        <taxon>Streptophyta</taxon>
        <taxon>Embryophyta</taxon>
        <taxon>Tracheophyta</taxon>
        <taxon>Spermatophyta</taxon>
        <taxon>Magnoliopsida</taxon>
        <taxon>eudicotyledons</taxon>
        <taxon>Gunneridae</taxon>
        <taxon>Pentapetalae</taxon>
        <taxon>rosids</taxon>
        <taxon>fabids</taxon>
        <taxon>Fabales</taxon>
        <taxon>Fabaceae</taxon>
        <taxon>Papilionoideae</taxon>
        <taxon>50 kb inversion clade</taxon>
        <taxon>NPAAA clade</taxon>
        <taxon>indigoferoid/millettioid clade</taxon>
        <taxon>Phaseoleae</taxon>
        <taxon>Psophocarpus</taxon>
    </lineage>
</organism>
<sequence>MIRFNFILEEIQHSLSIIFLFVCCRCVVVFWIIASLLGSRILTQVDFNIFCICLNCGYVPTGVAQILSG</sequence>
<name>A0AAN9NUR5_PSOTE</name>
<gene>
    <name evidence="2" type="ORF">VNO78_34384</name>
</gene>
<dbReference type="EMBL" id="JAYMYS010000017">
    <property type="protein sequence ID" value="KAK7379695.1"/>
    <property type="molecule type" value="Genomic_DNA"/>
</dbReference>
<keyword evidence="1" id="KW-0812">Transmembrane</keyword>
<evidence type="ECO:0000313" key="3">
    <source>
        <dbReference type="Proteomes" id="UP001386955"/>
    </source>
</evidence>
<keyword evidence="1" id="KW-0472">Membrane</keyword>
<feature type="transmembrane region" description="Helical" evidence="1">
    <location>
        <begin position="15"/>
        <end position="37"/>
    </location>
</feature>